<dbReference type="Proteomes" id="UP001281761">
    <property type="component" value="Unassembled WGS sequence"/>
</dbReference>
<evidence type="ECO:0000256" key="1">
    <source>
        <dbReference type="SAM" id="MobiDB-lite"/>
    </source>
</evidence>
<keyword evidence="4" id="KW-1185">Reference proteome</keyword>
<feature type="region of interest" description="Disordered" evidence="1">
    <location>
        <begin position="29"/>
        <end position="57"/>
    </location>
</feature>
<dbReference type="SUPFAM" id="SSF51045">
    <property type="entry name" value="WW domain"/>
    <property type="match status" value="2"/>
</dbReference>
<dbReference type="PROSITE" id="PS50020">
    <property type="entry name" value="WW_DOMAIN_2"/>
    <property type="match status" value="2"/>
</dbReference>
<protein>
    <recommendedName>
        <fullName evidence="2">WW domain-containing protein</fullName>
    </recommendedName>
</protein>
<sequence length="317" mass="35935">MEPQLPENWRSSVNPKNNRRYYYNVVTKEKSYNPPPGTVFPSSGEGEELPPGWECKTDQASGKVYYFNRATRQLSWTRPAGSPPPAHPSPAINSSPSPTLSPSASAALTPSISRVLDTTPTTPQPSQPLGTDPIPQFAQISDPSLLPLLPQTSHHPLQTSLQPRRIYPHRRQIFLPHHPIFLPHHPTFPLLRLSQARHCLPVLKNRPYLLQVHLLHNYRHSERQGSSASISGLLQSISSWLTALIHVDQSWKARAAHNLAARQILFHQISNPPSLHSRWMVSQRSILLCKRLDYLRRKWSHCPNCWSSNRLPCPTRC</sequence>
<feature type="domain" description="WW" evidence="2">
    <location>
        <begin position="3"/>
        <end position="37"/>
    </location>
</feature>
<reference evidence="3 4" key="1">
    <citation type="journal article" date="2022" name="bioRxiv">
        <title>Genomics of Preaxostyla Flagellates Illuminates Evolutionary Transitions and the Path Towards Mitochondrial Loss.</title>
        <authorList>
            <person name="Novak L.V.F."/>
            <person name="Treitli S.C."/>
            <person name="Pyrih J."/>
            <person name="Halakuc P."/>
            <person name="Pipaliya S.V."/>
            <person name="Vacek V."/>
            <person name="Brzon O."/>
            <person name="Soukal P."/>
            <person name="Eme L."/>
            <person name="Dacks J.B."/>
            <person name="Karnkowska A."/>
            <person name="Elias M."/>
            <person name="Hampl V."/>
        </authorList>
    </citation>
    <scope>NUCLEOTIDE SEQUENCE [LARGE SCALE GENOMIC DNA]</scope>
    <source>
        <strain evidence="3">NAU3</strain>
        <tissue evidence="3">Gut</tissue>
    </source>
</reference>
<organism evidence="3 4">
    <name type="scientific">Blattamonas nauphoetae</name>
    <dbReference type="NCBI Taxonomy" id="2049346"/>
    <lineage>
        <taxon>Eukaryota</taxon>
        <taxon>Metamonada</taxon>
        <taxon>Preaxostyla</taxon>
        <taxon>Oxymonadida</taxon>
        <taxon>Blattamonas</taxon>
    </lineage>
</organism>
<feature type="domain" description="WW" evidence="2">
    <location>
        <begin position="47"/>
        <end position="81"/>
    </location>
</feature>
<evidence type="ECO:0000313" key="3">
    <source>
        <dbReference type="EMBL" id="KAK2947757.1"/>
    </source>
</evidence>
<name>A0ABQ9XAT3_9EUKA</name>
<proteinExistence type="predicted"/>
<evidence type="ECO:0000313" key="4">
    <source>
        <dbReference type="Proteomes" id="UP001281761"/>
    </source>
</evidence>
<dbReference type="Pfam" id="PF00397">
    <property type="entry name" value="WW"/>
    <property type="match status" value="1"/>
</dbReference>
<dbReference type="SMART" id="SM00456">
    <property type="entry name" value="WW"/>
    <property type="match status" value="2"/>
</dbReference>
<dbReference type="Gene3D" id="2.20.70.10">
    <property type="match status" value="2"/>
</dbReference>
<dbReference type="InterPro" id="IPR036020">
    <property type="entry name" value="WW_dom_sf"/>
</dbReference>
<dbReference type="InterPro" id="IPR001202">
    <property type="entry name" value="WW_dom"/>
</dbReference>
<dbReference type="CDD" id="cd00201">
    <property type="entry name" value="WW"/>
    <property type="match status" value="1"/>
</dbReference>
<comment type="caution">
    <text evidence="3">The sequence shown here is derived from an EMBL/GenBank/DDBJ whole genome shotgun (WGS) entry which is preliminary data.</text>
</comment>
<dbReference type="EMBL" id="JARBJD010000191">
    <property type="protein sequence ID" value="KAK2947757.1"/>
    <property type="molecule type" value="Genomic_DNA"/>
</dbReference>
<evidence type="ECO:0000259" key="2">
    <source>
        <dbReference type="PROSITE" id="PS50020"/>
    </source>
</evidence>
<accession>A0ABQ9XAT3</accession>
<feature type="region of interest" description="Disordered" evidence="1">
    <location>
        <begin position="76"/>
        <end position="136"/>
    </location>
</feature>
<gene>
    <name evidence="3" type="ORF">BLNAU_17276</name>
</gene>
<feature type="compositionally biased region" description="Low complexity" evidence="1">
    <location>
        <begin position="89"/>
        <end position="111"/>
    </location>
</feature>